<dbReference type="Proteomes" id="UP000824890">
    <property type="component" value="Unassembled WGS sequence"/>
</dbReference>
<evidence type="ECO:0000313" key="2">
    <source>
        <dbReference type="Proteomes" id="UP000824890"/>
    </source>
</evidence>
<keyword evidence="2" id="KW-1185">Reference proteome</keyword>
<organism evidence="1 2">
    <name type="scientific">Brassica napus</name>
    <name type="common">Rape</name>
    <dbReference type="NCBI Taxonomy" id="3708"/>
    <lineage>
        <taxon>Eukaryota</taxon>
        <taxon>Viridiplantae</taxon>
        <taxon>Streptophyta</taxon>
        <taxon>Embryophyta</taxon>
        <taxon>Tracheophyta</taxon>
        <taxon>Spermatophyta</taxon>
        <taxon>Magnoliopsida</taxon>
        <taxon>eudicotyledons</taxon>
        <taxon>Gunneridae</taxon>
        <taxon>Pentapetalae</taxon>
        <taxon>rosids</taxon>
        <taxon>malvids</taxon>
        <taxon>Brassicales</taxon>
        <taxon>Brassicaceae</taxon>
        <taxon>Brassiceae</taxon>
        <taxon>Brassica</taxon>
    </lineage>
</organism>
<name>A0ABQ7WZA9_BRANA</name>
<proteinExistence type="predicted"/>
<sequence length="236" mass="27201">MAAITVVPNLKPFKSMWKIKVKIIRLGDEKGSTMEATLPFEVLLPEGIYLKEADWFEIYNFKLIKEQGAYTILSSQRQHVFRKIQPLRDSNFLVLANFNTILKGVSHPMYCIDLCGAMVAVGELQQLEKLGPGEIFSYQNTRMEFTLVNTEFELLTLLIFFFKKQILVFIYINMLTHQMNDMLQHLKCVAYGKEAVTLSEYNLNSPAPVNVCVLRSWRIHWGEGGFRYITNLESSS</sequence>
<evidence type="ECO:0000313" key="1">
    <source>
        <dbReference type="EMBL" id="KAH0849010.1"/>
    </source>
</evidence>
<dbReference type="EMBL" id="JAGKQM010002690">
    <property type="protein sequence ID" value="KAH0849010.1"/>
    <property type="molecule type" value="Genomic_DNA"/>
</dbReference>
<protein>
    <submittedName>
        <fullName evidence="1">Uncharacterized protein</fullName>
    </submittedName>
</protein>
<reference evidence="1 2" key="1">
    <citation type="submission" date="2021-05" db="EMBL/GenBank/DDBJ databases">
        <title>Genome Assembly of Synthetic Allotetraploid Brassica napus Reveals Homoeologous Exchanges between Subgenomes.</title>
        <authorList>
            <person name="Davis J.T."/>
        </authorList>
    </citation>
    <scope>NUCLEOTIDE SEQUENCE [LARGE SCALE GENOMIC DNA]</scope>
    <source>
        <strain evidence="2">cv. Da-Ae</strain>
        <tissue evidence="1">Seedling</tissue>
    </source>
</reference>
<accession>A0ABQ7WZA9</accession>
<gene>
    <name evidence="1" type="ORF">HID58_091601</name>
</gene>
<comment type="caution">
    <text evidence="1">The sequence shown here is derived from an EMBL/GenBank/DDBJ whole genome shotgun (WGS) entry which is preliminary data.</text>
</comment>